<dbReference type="Proteomes" id="UP000813385">
    <property type="component" value="Unassembled WGS sequence"/>
</dbReference>
<evidence type="ECO:0000313" key="1">
    <source>
        <dbReference type="EMBL" id="KAH7358006.1"/>
    </source>
</evidence>
<proteinExistence type="predicted"/>
<dbReference type="EMBL" id="JAGPXD010000004">
    <property type="protein sequence ID" value="KAH7358006.1"/>
    <property type="molecule type" value="Genomic_DNA"/>
</dbReference>
<organism evidence="1 2">
    <name type="scientific">Plectosphaerella cucumerina</name>
    <dbReference type="NCBI Taxonomy" id="40658"/>
    <lineage>
        <taxon>Eukaryota</taxon>
        <taxon>Fungi</taxon>
        <taxon>Dikarya</taxon>
        <taxon>Ascomycota</taxon>
        <taxon>Pezizomycotina</taxon>
        <taxon>Sordariomycetes</taxon>
        <taxon>Hypocreomycetidae</taxon>
        <taxon>Glomerellales</taxon>
        <taxon>Plectosphaerellaceae</taxon>
        <taxon>Plectosphaerella</taxon>
    </lineage>
</organism>
<gene>
    <name evidence="1" type="ORF">B0T11DRAFT_283514</name>
</gene>
<name>A0A8K0TD90_9PEZI</name>
<evidence type="ECO:0000313" key="2">
    <source>
        <dbReference type="Proteomes" id="UP000813385"/>
    </source>
</evidence>
<sequence length="186" mass="19836">MSGAFVVNPDGNGTIAGTPDVETLFEYTLDPWVLRHHADGAPRMCALFFRLPICTTLPEGYPCFAWTGLEQQVLGDGGMHFQLVYDSHAGRVPPPGGSKKEWEATDLVQVFPGDGSDEWIAGMFPCLVDRDRAVTRNVSFVATATEGWGLGFAQGGVGAQRDVDARLGVGAFVVGCGSDTEDGPAW</sequence>
<comment type="caution">
    <text evidence="1">The sequence shown here is derived from an EMBL/GenBank/DDBJ whole genome shotgun (WGS) entry which is preliminary data.</text>
</comment>
<reference evidence="1" key="1">
    <citation type="journal article" date="2021" name="Nat. Commun.">
        <title>Genetic determinants of endophytism in the Arabidopsis root mycobiome.</title>
        <authorList>
            <person name="Mesny F."/>
            <person name="Miyauchi S."/>
            <person name="Thiergart T."/>
            <person name="Pickel B."/>
            <person name="Atanasova L."/>
            <person name="Karlsson M."/>
            <person name="Huettel B."/>
            <person name="Barry K.W."/>
            <person name="Haridas S."/>
            <person name="Chen C."/>
            <person name="Bauer D."/>
            <person name="Andreopoulos W."/>
            <person name="Pangilinan J."/>
            <person name="LaButti K."/>
            <person name="Riley R."/>
            <person name="Lipzen A."/>
            <person name="Clum A."/>
            <person name="Drula E."/>
            <person name="Henrissat B."/>
            <person name="Kohler A."/>
            <person name="Grigoriev I.V."/>
            <person name="Martin F.M."/>
            <person name="Hacquard S."/>
        </authorList>
    </citation>
    <scope>NUCLEOTIDE SEQUENCE</scope>
    <source>
        <strain evidence="1">MPI-CAGE-AT-0016</strain>
    </source>
</reference>
<dbReference type="AlphaFoldDB" id="A0A8K0TD90"/>
<accession>A0A8K0TD90</accession>
<protein>
    <submittedName>
        <fullName evidence="1">Uncharacterized protein</fullName>
    </submittedName>
</protein>
<keyword evidence="2" id="KW-1185">Reference proteome</keyword>
<dbReference type="OrthoDB" id="4657524at2759"/>